<accession>A0ABN4GHW4</accession>
<dbReference type="InterPro" id="IPR050272">
    <property type="entry name" value="Isochorismatase-like_hydrls"/>
</dbReference>
<dbReference type="SUPFAM" id="SSF52499">
    <property type="entry name" value="Isochorismatase-like hydrolases"/>
    <property type="match status" value="1"/>
</dbReference>
<name>A0ABN4GHW4_9ACTN</name>
<keyword evidence="4" id="KW-1185">Reference proteome</keyword>
<keyword evidence="1" id="KW-0378">Hydrolase</keyword>
<feature type="domain" description="Isochorismatase-like" evidence="2">
    <location>
        <begin position="31"/>
        <end position="200"/>
    </location>
</feature>
<dbReference type="InterPro" id="IPR000868">
    <property type="entry name" value="Isochorismatase-like_dom"/>
</dbReference>
<dbReference type="Proteomes" id="UP000035366">
    <property type="component" value="Chromosome"/>
</dbReference>
<dbReference type="InterPro" id="IPR036380">
    <property type="entry name" value="Isochorismatase-like_sf"/>
</dbReference>
<proteinExistence type="predicted"/>
<dbReference type="PANTHER" id="PTHR43540:SF3">
    <property type="entry name" value="ENTEROBACTIN SYNTHASE COMPONENT B"/>
    <property type="match status" value="1"/>
</dbReference>
<evidence type="ECO:0000313" key="3">
    <source>
        <dbReference type="EMBL" id="AKJ13271.1"/>
    </source>
</evidence>
<dbReference type="RefSeq" id="WP_208900947.1">
    <property type="nucleotide sequence ID" value="NZ_CP011497.1"/>
</dbReference>
<dbReference type="Gene3D" id="3.40.50.850">
    <property type="entry name" value="Isochorismatase-like"/>
    <property type="match status" value="1"/>
</dbReference>
<sequence>MSLAPIPAYPLPGRDAWPAQAVGWRPDPSRAALLVHDMQEYFLAPYAADAEPRRSVTAHVRALLDAARRAGMPVFYTAQPGSMTPAERGLLMDVWGPGMRADAADRSILAELAPRPGETVLTKWRYSAFARTDLADRLAAADRDQLVVCGVYAHVGCLMTACDAFTRDIQPFLVADAVADFSYDYHVQALTYAAERCAATPATADVLAALHPVPALATATR</sequence>
<dbReference type="Pfam" id="PF00857">
    <property type="entry name" value="Isochorismatase"/>
    <property type="match status" value="1"/>
</dbReference>
<dbReference type="PRINTS" id="PR01398">
    <property type="entry name" value="ISCHRISMTASE"/>
</dbReference>
<gene>
    <name evidence="3" type="ORF">ABB07_25525</name>
</gene>
<dbReference type="InterPro" id="IPR016291">
    <property type="entry name" value="Isochorismatase"/>
</dbReference>
<reference evidence="3 4" key="1">
    <citation type="journal article" date="2015" name="ISME J.">
        <title>Draft Genome Sequence of Streptomyces incarnatus NRRL8089, which Produces the Nucleoside Antibiotic Sinefungin.</title>
        <authorList>
            <person name="Oshima K."/>
            <person name="Hattori M."/>
            <person name="Shimizu H."/>
            <person name="Fukuda K."/>
            <person name="Nemoto M."/>
            <person name="Inagaki K."/>
            <person name="Tamura T."/>
        </authorList>
    </citation>
    <scope>NUCLEOTIDE SEQUENCE [LARGE SCALE GENOMIC DNA]</scope>
    <source>
        <strain evidence="3 4">NRRL 8089</strain>
    </source>
</reference>
<dbReference type="EMBL" id="CP011497">
    <property type="protein sequence ID" value="AKJ13271.1"/>
    <property type="molecule type" value="Genomic_DNA"/>
</dbReference>
<evidence type="ECO:0000256" key="1">
    <source>
        <dbReference type="ARBA" id="ARBA00022801"/>
    </source>
</evidence>
<organism evidence="3 4">
    <name type="scientific">Streptomyces incarnatus</name>
    <dbReference type="NCBI Taxonomy" id="665007"/>
    <lineage>
        <taxon>Bacteria</taxon>
        <taxon>Bacillati</taxon>
        <taxon>Actinomycetota</taxon>
        <taxon>Actinomycetes</taxon>
        <taxon>Kitasatosporales</taxon>
        <taxon>Streptomycetaceae</taxon>
        <taxon>Streptomyces</taxon>
    </lineage>
</organism>
<dbReference type="PANTHER" id="PTHR43540">
    <property type="entry name" value="PEROXYUREIDOACRYLATE/UREIDOACRYLATE AMIDOHYDROLASE-RELATED"/>
    <property type="match status" value="1"/>
</dbReference>
<protein>
    <recommendedName>
        <fullName evidence="2">Isochorismatase-like domain-containing protein</fullName>
    </recommendedName>
</protein>
<dbReference type="PIRSF" id="PIRSF001111">
    <property type="entry name" value="Isochorismatase"/>
    <property type="match status" value="1"/>
</dbReference>
<evidence type="ECO:0000313" key="4">
    <source>
        <dbReference type="Proteomes" id="UP000035366"/>
    </source>
</evidence>
<evidence type="ECO:0000259" key="2">
    <source>
        <dbReference type="Pfam" id="PF00857"/>
    </source>
</evidence>